<name>A0A317QGV0_9ACTN</name>
<sequence>MPETPASLLGPVTAPITLGSLPSPVPVASAPPAPPAAARTRPDAEVLVVGAGRPG</sequence>
<keyword evidence="3" id="KW-1185">Reference proteome</keyword>
<gene>
    <name evidence="2" type="ORF">JD79_01180</name>
</gene>
<dbReference type="AlphaFoldDB" id="A0A317QGV0"/>
<evidence type="ECO:0000256" key="1">
    <source>
        <dbReference type="SAM" id="MobiDB-lite"/>
    </source>
</evidence>
<evidence type="ECO:0000313" key="3">
    <source>
        <dbReference type="Proteomes" id="UP000246661"/>
    </source>
</evidence>
<reference evidence="3" key="1">
    <citation type="submission" date="2018-05" db="EMBL/GenBank/DDBJ databases">
        <authorList>
            <person name="Klenk H.-P."/>
            <person name="Huntemann M."/>
            <person name="Clum A."/>
            <person name="Pillay M."/>
            <person name="Palaniappan K."/>
            <person name="Varghese N."/>
            <person name="Mikhailova N."/>
            <person name="Stamatis D."/>
            <person name="Reddy T."/>
            <person name="Daum C."/>
            <person name="Shapiro N."/>
            <person name="Ivanova N."/>
            <person name="Kyrpides N."/>
            <person name="Woyke T."/>
        </authorList>
    </citation>
    <scope>NUCLEOTIDE SEQUENCE [LARGE SCALE GENOMIC DNA]</scope>
    <source>
        <strain evidence="3">DSM 45417</strain>
    </source>
</reference>
<accession>A0A317QGV0</accession>
<proteinExistence type="predicted"/>
<feature type="compositionally biased region" description="Pro residues" evidence="1">
    <location>
        <begin position="23"/>
        <end position="35"/>
    </location>
</feature>
<comment type="caution">
    <text evidence="2">The sequence shown here is derived from an EMBL/GenBank/DDBJ whole genome shotgun (WGS) entry which is preliminary data.</text>
</comment>
<evidence type="ECO:0000313" key="2">
    <source>
        <dbReference type="EMBL" id="PWW22034.1"/>
    </source>
</evidence>
<feature type="region of interest" description="Disordered" evidence="1">
    <location>
        <begin position="23"/>
        <end position="42"/>
    </location>
</feature>
<dbReference type="EMBL" id="QGTX01000001">
    <property type="protein sequence ID" value="PWW22034.1"/>
    <property type="molecule type" value="Genomic_DNA"/>
</dbReference>
<protein>
    <submittedName>
        <fullName evidence="2">Uncharacterized protein</fullName>
    </submittedName>
</protein>
<organism evidence="2 3">
    <name type="scientific">Geodermatophilus normandii</name>
    <dbReference type="NCBI Taxonomy" id="1137989"/>
    <lineage>
        <taxon>Bacteria</taxon>
        <taxon>Bacillati</taxon>
        <taxon>Actinomycetota</taxon>
        <taxon>Actinomycetes</taxon>
        <taxon>Geodermatophilales</taxon>
        <taxon>Geodermatophilaceae</taxon>
        <taxon>Geodermatophilus</taxon>
    </lineage>
</organism>
<dbReference type="Proteomes" id="UP000246661">
    <property type="component" value="Unassembled WGS sequence"/>
</dbReference>